<reference evidence="6" key="2">
    <citation type="journal article" date="2024" name="Plant">
        <title>Genomic evolution and insights into agronomic trait innovations of Sesamum species.</title>
        <authorList>
            <person name="Miao H."/>
            <person name="Wang L."/>
            <person name="Qu L."/>
            <person name="Liu H."/>
            <person name="Sun Y."/>
            <person name="Le M."/>
            <person name="Wang Q."/>
            <person name="Wei S."/>
            <person name="Zheng Y."/>
            <person name="Lin W."/>
            <person name="Duan Y."/>
            <person name="Cao H."/>
            <person name="Xiong S."/>
            <person name="Wang X."/>
            <person name="Wei L."/>
            <person name="Li C."/>
            <person name="Ma Q."/>
            <person name="Ju M."/>
            <person name="Zhao R."/>
            <person name="Li G."/>
            <person name="Mu C."/>
            <person name="Tian Q."/>
            <person name="Mei H."/>
            <person name="Zhang T."/>
            <person name="Gao T."/>
            <person name="Zhang H."/>
        </authorList>
    </citation>
    <scope>NUCLEOTIDE SEQUENCE</scope>
    <source>
        <strain evidence="6">G01</strain>
    </source>
</reference>
<dbReference type="GO" id="GO:0005516">
    <property type="term" value="F:calmodulin binding"/>
    <property type="evidence" value="ECO:0007669"/>
    <property type="project" value="UniProtKB-KW"/>
</dbReference>
<reference evidence="6" key="1">
    <citation type="submission" date="2020-06" db="EMBL/GenBank/DDBJ databases">
        <authorList>
            <person name="Li T."/>
            <person name="Hu X."/>
            <person name="Zhang T."/>
            <person name="Song X."/>
            <person name="Zhang H."/>
            <person name="Dai N."/>
            <person name="Sheng W."/>
            <person name="Hou X."/>
            <person name="Wei L."/>
        </authorList>
    </citation>
    <scope>NUCLEOTIDE SEQUENCE</scope>
    <source>
        <strain evidence="6">G01</strain>
        <tissue evidence="6">Leaf</tissue>
    </source>
</reference>
<evidence type="ECO:0000313" key="6">
    <source>
        <dbReference type="EMBL" id="KAL0359577.1"/>
    </source>
</evidence>
<evidence type="ECO:0000256" key="4">
    <source>
        <dbReference type="SAM" id="MobiDB-lite"/>
    </source>
</evidence>
<dbReference type="InterPro" id="IPR025064">
    <property type="entry name" value="DUF4005"/>
</dbReference>
<evidence type="ECO:0000256" key="1">
    <source>
        <dbReference type="ARBA" id="ARBA00022860"/>
    </source>
</evidence>
<proteinExistence type="inferred from homology"/>
<organism evidence="6">
    <name type="scientific">Sesamum angustifolium</name>
    <dbReference type="NCBI Taxonomy" id="2727405"/>
    <lineage>
        <taxon>Eukaryota</taxon>
        <taxon>Viridiplantae</taxon>
        <taxon>Streptophyta</taxon>
        <taxon>Embryophyta</taxon>
        <taxon>Tracheophyta</taxon>
        <taxon>Spermatophyta</taxon>
        <taxon>Magnoliopsida</taxon>
        <taxon>eudicotyledons</taxon>
        <taxon>Gunneridae</taxon>
        <taxon>Pentapetalae</taxon>
        <taxon>asterids</taxon>
        <taxon>lamiids</taxon>
        <taxon>Lamiales</taxon>
        <taxon>Pedaliaceae</taxon>
        <taxon>Sesamum</taxon>
    </lineage>
</organism>
<name>A0AAW2PVQ8_9LAMI</name>
<comment type="subunit">
    <text evidence="3">Binds to multiple calmodulin (CaM) in the presence of Ca(2+) and CaM-like proteins.</text>
</comment>
<dbReference type="Pfam" id="PF13178">
    <property type="entry name" value="DUF4005"/>
    <property type="match status" value="1"/>
</dbReference>
<dbReference type="PROSITE" id="PS50096">
    <property type="entry name" value="IQ"/>
    <property type="match status" value="2"/>
</dbReference>
<dbReference type="CDD" id="cd23767">
    <property type="entry name" value="IQCD"/>
    <property type="match status" value="1"/>
</dbReference>
<dbReference type="AlphaFoldDB" id="A0AAW2PVQ8"/>
<dbReference type="PANTHER" id="PTHR32295">
    <property type="entry name" value="IQ-DOMAIN 5-RELATED"/>
    <property type="match status" value="1"/>
</dbReference>
<comment type="caution">
    <text evidence="6">The sequence shown here is derived from an EMBL/GenBank/DDBJ whole genome shotgun (WGS) entry which is preliminary data.</text>
</comment>
<dbReference type="Pfam" id="PF00612">
    <property type="entry name" value="IQ"/>
    <property type="match status" value="2"/>
</dbReference>
<dbReference type="EMBL" id="JACGWK010000004">
    <property type="protein sequence ID" value="KAL0359577.1"/>
    <property type="molecule type" value="Genomic_DNA"/>
</dbReference>
<feature type="domain" description="DUF4005" evidence="5">
    <location>
        <begin position="324"/>
        <end position="387"/>
    </location>
</feature>
<evidence type="ECO:0000259" key="5">
    <source>
        <dbReference type="Pfam" id="PF13178"/>
    </source>
</evidence>
<accession>A0AAW2PVQ8</accession>
<dbReference type="SMART" id="SM00015">
    <property type="entry name" value="IQ"/>
    <property type="match status" value="2"/>
</dbReference>
<protein>
    <submittedName>
        <fullName evidence="6">Protein IQ-DOMAIN 14</fullName>
    </submittedName>
</protein>
<keyword evidence="1" id="KW-0112">Calmodulin-binding</keyword>
<dbReference type="Gene3D" id="1.20.5.190">
    <property type="match status" value="1"/>
</dbReference>
<gene>
    <name evidence="6" type="ORF">Sangu_0807100</name>
</gene>
<sequence>MGKKRSSWFSYVKRLFIPQSKAKSEEKPEKWRRFLEVFAFRRYPVLEAPQKGLNEATEEQRKHALAVAIATAAAAEAAVAAANAAAEVVRLTNNPHELERRKQYFAAIRIQSAYRGHLARKALSALKGIVKLQAVVRGELTRRSVVKTLSSMFLLTKAQPQLRQRDVRPLLDYLNHGEKRPSLSQKEGVKPEERKLQCNVHRSWDLSLVSKEGMESLYLQRQEAVAKRERMKQYSFSHRERRYDQSLQEITIHKGNRKINRFDQFAEVHQHEDKGKLKPSSHNSTIAVDASGLAQLKLRAICRQEMVEESNSPFSLPRRSFCHVKQKSIREDGSLPSSPVFPTYMAATESAKAKSRSLSTPRQRLRLSETYSGELSPVGLSSWSSFNSEINKSNKRNSISQYTSSTLGTPN</sequence>
<evidence type="ECO:0000256" key="3">
    <source>
        <dbReference type="ARBA" id="ARBA00024378"/>
    </source>
</evidence>
<comment type="similarity">
    <text evidence="2">Belongs to the IQD family.</text>
</comment>
<dbReference type="PANTHER" id="PTHR32295:SF212">
    <property type="entry name" value="CALMODULIN BINDING PROTEIN-RELATED"/>
    <property type="match status" value="1"/>
</dbReference>
<dbReference type="InterPro" id="IPR000048">
    <property type="entry name" value="IQ_motif_EF-hand-BS"/>
</dbReference>
<evidence type="ECO:0000256" key="2">
    <source>
        <dbReference type="ARBA" id="ARBA00024341"/>
    </source>
</evidence>
<feature type="region of interest" description="Disordered" evidence="4">
    <location>
        <begin position="389"/>
        <end position="411"/>
    </location>
</feature>